<sequence length="153" mass="17755">MVIMKNLLFYFRWPTILMIFHLYLLYGPLGVVLPTLMHDMIILLDGVHHHCSVERQNLSRIDKYPHVVNVELAKPVNTQEEMSLEGQVNVCKTIDMEEAMIRGLTKMSWERVDIDFSGTKRRLLAHNTIQVKTYYVNSAGADVIQHTIDNFLL</sequence>
<proteinExistence type="predicted"/>
<comment type="caution">
    <text evidence="2">The sequence shown here is derived from an EMBL/GenBank/DDBJ whole genome shotgun (WGS) entry which is preliminary data.</text>
</comment>
<protein>
    <submittedName>
        <fullName evidence="2">Uncharacterized protein</fullName>
    </submittedName>
</protein>
<dbReference type="AlphaFoldDB" id="A0A7J7GW68"/>
<keyword evidence="1" id="KW-0812">Transmembrane</keyword>
<keyword evidence="1" id="KW-0472">Membrane</keyword>
<gene>
    <name evidence="2" type="ORF">HYC85_017755</name>
</gene>
<name>A0A7J7GW68_CAMSI</name>
<keyword evidence="3" id="KW-1185">Reference proteome</keyword>
<reference evidence="3" key="1">
    <citation type="journal article" date="2020" name="Nat. Commun.">
        <title>Genome assembly of wild tea tree DASZ reveals pedigree and selection history of tea varieties.</title>
        <authorList>
            <person name="Zhang W."/>
            <person name="Zhang Y."/>
            <person name="Qiu H."/>
            <person name="Guo Y."/>
            <person name="Wan H."/>
            <person name="Zhang X."/>
            <person name="Scossa F."/>
            <person name="Alseekh S."/>
            <person name="Zhang Q."/>
            <person name="Wang P."/>
            <person name="Xu L."/>
            <person name="Schmidt M.H."/>
            <person name="Jia X."/>
            <person name="Li D."/>
            <person name="Zhu A."/>
            <person name="Guo F."/>
            <person name="Chen W."/>
            <person name="Ni D."/>
            <person name="Usadel B."/>
            <person name="Fernie A.R."/>
            <person name="Wen W."/>
        </authorList>
    </citation>
    <scope>NUCLEOTIDE SEQUENCE [LARGE SCALE GENOMIC DNA]</scope>
    <source>
        <strain evidence="3">cv. G240</strain>
    </source>
</reference>
<evidence type="ECO:0000313" key="2">
    <source>
        <dbReference type="EMBL" id="KAF5943678.1"/>
    </source>
</evidence>
<dbReference type="EMBL" id="JACBKZ010000008">
    <property type="protein sequence ID" value="KAF5943678.1"/>
    <property type="molecule type" value="Genomic_DNA"/>
</dbReference>
<evidence type="ECO:0000313" key="3">
    <source>
        <dbReference type="Proteomes" id="UP000593564"/>
    </source>
</evidence>
<keyword evidence="1" id="KW-1133">Transmembrane helix</keyword>
<dbReference type="Proteomes" id="UP000593564">
    <property type="component" value="Unassembled WGS sequence"/>
</dbReference>
<accession>A0A7J7GW68</accession>
<organism evidence="2 3">
    <name type="scientific">Camellia sinensis</name>
    <name type="common">Tea plant</name>
    <name type="synonym">Thea sinensis</name>
    <dbReference type="NCBI Taxonomy" id="4442"/>
    <lineage>
        <taxon>Eukaryota</taxon>
        <taxon>Viridiplantae</taxon>
        <taxon>Streptophyta</taxon>
        <taxon>Embryophyta</taxon>
        <taxon>Tracheophyta</taxon>
        <taxon>Spermatophyta</taxon>
        <taxon>Magnoliopsida</taxon>
        <taxon>eudicotyledons</taxon>
        <taxon>Gunneridae</taxon>
        <taxon>Pentapetalae</taxon>
        <taxon>asterids</taxon>
        <taxon>Ericales</taxon>
        <taxon>Theaceae</taxon>
        <taxon>Camellia</taxon>
    </lineage>
</organism>
<evidence type="ECO:0000256" key="1">
    <source>
        <dbReference type="SAM" id="Phobius"/>
    </source>
</evidence>
<reference evidence="2 3" key="2">
    <citation type="submission" date="2020-07" db="EMBL/GenBank/DDBJ databases">
        <title>Genome assembly of wild tea tree DASZ reveals pedigree and selection history of tea varieties.</title>
        <authorList>
            <person name="Zhang W."/>
        </authorList>
    </citation>
    <scope>NUCLEOTIDE SEQUENCE [LARGE SCALE GENOMIC DNA]</scope>
    <source>
        <strain evidence="3">cv. G240</strain>
        <tissue evidence="2">Leaf</tissue>
    </source>
</reference>
<feature type="transmembrane region" description="Helical" evidence="1">
    <location>
        <begin position="7"/>
        <end position="26"/>
    </location>
</feature>